<dbReference type="RefSeq" id="WP_376982471.1">
    <property type="nucleotide sequence ID" value="NZ_JBHLSV010000024.1"/>
</dbReference>
<dbReference type="EMBL" id="JBHLSV010000024">
    <property type="protein sequence ID" value="MFC0675442.1"/>
    <property type="molecule type" value="Genomic_DNA"/>
</dbReference>
<dbReference type="InterPro" id="IPR013974">
    <property type="entry name" value="SAF"/>
</dbReference>
<evidence type="ECO:0000313" key="3">
    <source>
        <dbReference type="Proteomes" id="UP001589793"/>
    </source>
</evidence>
<reference evidence="2 3" key="1">
    <citation type="submission" date="2024-09" db="EMBL/GenBank/DDBJ databases">
        <authorList>
            <person name="Sun Q."/>
            <person name="Mori K."/>
        </authorList>
    </citation>
    <scope>NUCLEOTIDE SEQUENCE [LARGE SCALE GENOMIC DNA]</scope>
    <source>
        <strain evidence="2 3">CICC 10874</strain>
    </source>
</reference>
<dbReference type="Proteomes" id="UP001589793">
    <property type="component" value="Unassembled WGS sequence"/>
</dbReference>
<gene>
    <name evidence="2" type="ORF">ACFFF6_15890</name>
</gene>
<dbReference type="CDD" id="cd11614">
    <property type="entry name" value="SAF_CpaB_FlgA_like"/>
    <property type="match status" value="1"/>
</dbReference>
<protein>
    <submittedName>
        <fullName evidence="2">SAF domain-containing protein</fullName>
    </submittedName>
</protein>
<dbReference type="Gene3D" id="3.90.1210.10">
    <property type="entry name" value="Antifreeze-like/N-acetylneuraminic acid synthase C-terminal domain"/>
    <property type="match status" value="1"/>
</dbReference>
<feature type="domain" description="SAF" evidence="1">
    <location>
        <begin position="47"/>
        <end position="109"/>
    </location>
</feature>
<evidence type="ECO:0000313" key="2">
    <source>
        <dbReference type="EMBL" id="MFC0675442.1"/>
    </source>
</evidence>
<keyword evidence="3" id="KW-1185">Reference proteome</keyword>
<dbReference type="SMART" id="SM00858">
    <property type="entry name" value="SAF"/>
    <property type="match status" value="1"/>
</dbReference>
<comment type="caution">
    <text evidence="2">The sequence shown here is derived from an EMBL/GenBank/DDBJ whole genome shotgun (WGS) entry which is preliminary data.</text>
</comment>
<organism evidence="2 3">
    <name type="scientific">Brachybacterium hainanense</name>
    <dbReference type="NCBI Taxonomy" id="1541174"/>
    <lineage>
        <taxon>Bacteria</taxon>
        <taxon>Bacillati</taxon>
        <taxon>Actinomycetota</taxon>
        <taxon>Actinomycetes</taxon>
        <taxon>Micrococcales</taxon>
        <taxon>Dermabacteraceae</taxon>
        <taxon>Brachybacterium</taxon>
    </lineage>
</organism>
<evidence type="ECO:0000259" key="1">
    <source>
        <dbReference type="SMART" id="SM00858"/>
    </source>
</evidence>
<accession>A0ABV6REM6</accession>
<sequence>MLERLRTHAPIWRRALRRRRRVLTALTVAALLAAVLPGMLPPSARGVDVLVAAHALPVGTVLGPADLRRQRVAASLVPEDALVEPASVNGRTLEYDVPAGAAIIAGHLAGPGEAVDVAGRARLVLPVDAALLPQLRRGSQVQIIFALPGAEGPRAVEGQVLAAPSAQEDAARPDQALVPVVVVLDPSQAPDVAQALREGWASTAVIG</sequence>
<dbReference type="Pfam" id="PF08666">
    <property type="entry name" value="SAF"/>
    <property type="match status" value="1"/>
</dbReference>
<name>A0ABV6REM6_9MICO</name>
<proteinExistence type="predicted"/>